<accession>A0A0D8B7T8</accession>
<reference evidence="3" key="1">
    <citation type="submission" date="2015-02" db="EMBL/GenBank/DDBJ databases">
        <title>Draft Genome of Frankia sp. CpI1-S.</title>
        <authorList>
            <person name="Oshone R.T."/>
            <person name="Ngom M."/>
            <person name="Ghodhbane-Gtari F."/>
            <person name="Gtari M."/>
            <person name="Morris K."/>
            <person name="Thomas K."/>
            <person name="Sen A."/>
            <person name="Tisa L.S."/>
        </authorList>
    </citation>
    <scope>NUCLEOTIDE SEQUENCE [LARGE SCALE GENOMIC DNA]</scope>
    <source>
        <strain evidence="3">CpI1-S</strain>
    </source>
</reference>
<proteinExistence type="predicted"/>
<dbReference type="PATRIC" id="fig|1502723.3.peg.6337"/>
<name>A0A0D8B7T8_9ACTN</name>
<sequence length="212" mass="22382">MTESHARRAAMEAALAEFMKSNRIATIGELGVAALLRTDAIAAVERAQAQAEEAVQAAVRQGHDLVEAARESAHQAALAYEAQYQAALDVGWNTDELERMGYLPDADITSEPPAAGAGTQADPVDSAGGRAPAERRSTVQRRPAVARRATTSPANATRRQPAPDGPPRVSLSGLPGLRPQWPPISPRRDGTYEPANPPDVPDTSDVPESPSP</sequence>
<gene>
    <name evidence="2" type="ORF">FF36_05721</name>
</gene>
<organism evidence="2 3">
    <name type="scientific">Frankia torreyi</name>
    <dbReference type="NCBI Taxonomy" id="1856"/>
    <lineage>
        <taxon>Bacteria</taxon>
        <taxon>Bacillati</taxon>
        <taxon>Actinomycetota</taxon>
        <taxon>Actinomycetes</taxon>
        <taxon>Frankiales</taxon>
        <taxon>Frankiaceae</taxon>
        <taxon>Frankia</taxon>
    </lineage>
</organism>
<comment type="caution">
    <text evidence="2">The sequence shown here is derived from an EMBL/GenBank/DDBJ whole genome shotgun (WGS) entry which is preliminary data.</text>
</comment>
<protein>
    <submittedName>
        <fullName evidence="2">Uncharacterized protein</fullName>
    </submittedName>
</protein>
<dbReference type="EMBL" id="JYFN01000075">
    <property type="protein sequence ID" value="KJE20004.1"/>
    <property type="molecule type" value="Genomic_DNA"/>
</dbReference>
<dbReference type="RefSeq" id="WP_128423411.1">
    <property type="nucleotide sequence ID" value="NZ_JYFN01000075.1"/>
</dbReference>
<keyword evidence="3" id="KW-1185">Reference proteome</keyword>
<evidence type="ECO:0000256" key="1">
    <source>
        <dbReference type="SAM" id="MobiDB-lite"/>
    </source>
</evidence>
<reference evidence="2 3" key="2">
    <citation type="journal article" date="2016" name="Genome Announc.">
        <title>Permanent Draft Genome Sequences for Two Variants of Frankia sp. Strain CpI1, the First Frankia Strain Isolated from Root Nodules of Comptonia peregrina.</title>
        <authorList>
            <person name="Oshone R."/>
            <person name="Hurst S.G.IV."/>
            <person name="Abebe-Akele F."/>
            <person name="Simpson S."/>
            <person name="Morris K."/>
            <person name="Thomas W.K."/>
            <person name="Tisa L.S."/>
        </authorList>
    </citation>
    <scope>NUCLEOTIDE SEQUENCE [LARGE SCALE GENOMIC DNA]</scope>
    <source>
        <strain evidence="3">CpI1-S</strain>
    </source>
</reference>
<dbReference type="AlphaFoldDB" id="A0A0D8B7T8"/>
<feature type="region of interest" description="Disordered" evidence="1">
    <location>
        <begin position="105"/>
        <end position="212"/>
    </location>
</feature>
<evidence type="ECO:0000313" key="2">
    <source>
        <dbReference type="EMBL" id="KJE20004.1"/>
    </source>
</evidence>
<evidence type="ECO:0000313" key="3">
    <source>
        <dbReference type="Proteomes" id="UP000032545"/>
    </source>
</evidence>
<feature type="compositionally biased region" description="Polar residues" evidence="1">
    <location>
        <begin position="149"/>
        <end position="158"/>
    </location>
</feature>
<dbReference type="Proteomes" id="UP000032545">
    <property type="component" value="Unassembled WGS sequence"/>
</dbReference>